<dbReference type="EMBL" id="CAJVQB010027293">
    <property type="protein sequence ID" value="CAG8810291.1"/>
    <property type="molecule type" value="Genomic_DNA"/>
</dbReference>
<keyword evidence="3" id="KW-1185">Reference proteome</keyword>
<feature type="transmembrane region" description="Helical" evidence="1">
    <location>
        <begin position="21"/>
        <end position="41"/>
    </location>
</feature>
<comment type="caution">
    <text evidence="2">The sequence shown here is derived from an EMBL/GenBank/DDBJ whole genome shotgun (WGS) entry which is preliminary data.</text>
</comment>
<feature type="non-terminal residue" evidence="2">
    <location>
        <position position="352"/>
    </location>
</feature>
<evidence type="ECO:0000313" key="3">
    <source>
        <dbReference type="Proteomes" id="UP000789901"/>
    </source>
</evidence>
<dbReference type="PANTHER" id="PTHR32251:SF15">
    <property type="entry name" value="3-OXO-5-ALPHA-STEROID 4-DEHYDROGENASE (DUF1295)"/>
    <property type="match status" value="1"/>
</dbReference>
<keyword evidence="1" id="KW-1133">Transmembrane helix</keyword>
<protein>
    <submittedName>
        <fullName evidence="2">39893_t:CDS:1</fullName>
    </submittedName>
</protein>
<gene>
    <name evidence="2" type="ORF">GMARGA_LOCUS25063</name>
</gene>
<evidence type="ECO:0000313" key="2">
    <source>
        <dbReference type="EMBL" id="CAG8810291.1"/>
    </source>
</evidence>
<feature type="transmembrane region" description="Helical" evidence="1">
    <location>
        <begin position="61"/>
        <end position="80"/>
    </location>
</feature>
<evidence type="ECO:0000256" key="1">
    <source>
        <dbReference type="SAM" id="Phobius"/>
    </source>
</evidence>
<organism evidence="2 3">
    <name type="scientific">Gigaspora margarita</name>
    <dbReference type="NCBI Taxonomy" id="4874"/>
    <lineage>
        <taxon>Eukaryota</taxon>
        <taxon>Fungi</taxon>
        <taxon>Fungi incertae sedis</taxon>
        <taxon>Mucoromycota</taxon>
        <taxon>Glomeromycotina</taxon>
        <taxon>Glomeromycetes</taxon>
        <taxon>Diversisporales</taxon>
        <taxon>Gigasporaceae</taxon>
        <taxon>Gigaspora</taxon>
    </lineage>
</organism>
<keyword evidence="1" id="KW-0812">Transmembrane</keyword>
<proteinExistence type="predicted"/>
<name>A0ABN7W0Q8_GIGMA</name>
<dbReference type="InterPro" id="IPR010721">
    <property type="entry name" value="UstE-like"/>
</dbReference>
<sequence length="352" mass="40817">MTRTGHGDSRFDEIRQHFSKLLAFFILQMIWIWTINLPLTFLNSPKINDSSEGLDQNFGSVTDILGVILFIVGFLMETVADVQKLIFRTRRTSSKEFIKTGLWAWTHIKQYKAGNWSEYSRRLSRTSCLIPFPPSLYEPLPQFIKSTLFLEFPMYRFDLDSNSQDIDHTANAIVCSRPVKILYVFSVIDLISTFRNDVLVGQKAGIRRLNKDALIKNACTEFVITREEARRLYKFVLASTELVTHDQWLEQNHVRKLAVKGFKDVLLQEIKANILRRVDKGSENTLIGKLLINIAHLIDAAMYSLPIGCEIELDDARGDRPDLMIWAFLRQKWNEVVYFESGRWSSTDKKNR</sequence>
<reference evidence="2 3" key="1">
    <citation type="submission" date="2021-06" db="EMBL/GenBank/DDBJ databases">
        <authorList>
            <person name="Kallberg Y."/>
            <person name="Tangrot J."/>
            <person name="Rosling A."/>
        </authorList>
    </citation>
    <scope>NUCLEOTIDE SEQUENCE [LARGE SCALE GENOMIC DNA]</scope>
    <source>
        <strain evidence="2 3">120-4 pot B 10/14</strain>
    </source>
</reference>
<dbReference type="Pfam" id="PF06966">
    <property type="entry name" value="DUF1295"/>
    <property type="match status" value="1"/>
</dbReference>
<accession>A0ABN7W0Q8</accession>
<keyword evidence="1" id="KW-0472">Membrane</keyword>
<dbReference type="Proteomes" id="UP000789901">
    <property type="component" value="Unassembled WGS sequence"/>
</dbReference>
<dbReference type="PANTHER" id="PTHR32251">
    <property type="entry name" value="3-OXO-5-ALPHA-STEROID 4-DEHYDROGENASE"/>
    <property type="match status" value="1"/>
</dbReference>